<evidence type="ECO:0000256" key="2">
    <source>
        <dbReference type="ARBA" id="ARBA00022475"/>
    </source>
</evidence>
<sequence length="344" mass="37665">MNRPTRSELRAAPDTTVEPATILVAIPVLNEERFIARTLDMLLAGRKAMRDVQIVVSDGGSTDGTRRIVADYTRRHPNIALIDNPRRRQAAGVNRVVETCAVPAHRYLVRVDAHADYPPGYVLDVVASLIRHEADALATVMDSVGTTCFQRGAAWAVDTPLGSGGSAHRGGTRSGWVDHGHHAGFTLAIWRRAGGYDPDYAANQDAELDHRIRRSGGRIWLDGGIRMGYHMRPGLRSLAWQYWLYGRGRARTTFRHRALPKLRQLIPALAVLANLAAILLAPVLPVLLIIPAVYLAVLAATTLVLLARHRSPCALWAGPALLAMHMAWGAGFLWHALTRQGRAA</sequence>
<feature type="transmembrane region" description="Helical" evidence="6">
    <location>
        <begin position="314"/>
        <end position="337"/>
    </location>
</feature>
<protein>
    <submittedName>
        <fullName evidence="8">Glycosyltransferase family 2 protein</fullName>
        <ecNumber evidence="8">2.4.-.-</ecNumber>
    </submittedName>
</protein>
<keyword evidence="9" id="KW-1185">Reference proteome</keyword>
<dbReference type="RefSeq" id="WP_279965671.1">
    <property type="nucleotide sequence ID" value="NZ_CP122537.1"/>
</dbReference>
<keyword evidence="2" id="KW-1003">Cell membrane</keyword>
<evidence type="ECO:0000256" key="5">
    <source>
        <dbReference type="ARBA" id="ARBA00023136"/>
    </source>
</evidence>
<dbReference type="PANTHER" id="PTHR43646">
    <property type="entry name" value="GLYCOSYLTRANSFERASE"/>
    <property type="match status" value="1"/>
</dbReference>
<keyword evidence="3 8" id="KW-0328">Glycosyltransferase</keyword>
<dbReference type="SUPFAM" id="SSF53448">
    <property type="entry name" value="Nucleotide-diphospho-sugar transferases"/>
    <property type="match status" value="1"/>
</dbReference>
<evidence type="ECO:0000256" key="4">
    <source>
        <dbReference type="ARBA" id="ARBA00022679"/>
    </source>
</evidence>
<evidence type="ECO:0000256" key="6">
    <source>
        <dbReference type="SAM" id="Phobius"/>
    </source>
</evidence>
<dbReference type="EC" id="2.4.-.-" evidence="8"/>
<evidence type="ECO:0000313" key="8">
    <source>
        <dbReference type="EMBL" id="WGH78920.1"/>
    </source>
</evidence>
<proteinExistence type="predicted"/>
<dbReference type="PANTHER" id="PTHR43646:SF2">
    <property type="entry name" value="GLYCOSYLTRANSFERASE 2-LIKE DOMAIN-CONTAINING PROTEIN"/>
    <property type="match status" value="1"/>
</dbReference>
<feature type="domain" description="Glycosyltransferase 2-like" evidence="7">
    <location>
        <begin position="24"/>
        <end position="155"/>
    </location>
</feature>
<evidence type="ECO:0000256" key="1">
    <source>
        <dbReference type="ARBA" id="ARBA00004236"/>
    </source>
</evidence>
<dbReference type="CDD" id="cd02525">
    <property type="entry name" value="Succinoglycan_BP_ExoA"/>
    <property type="match status" value="1"/>
</dbReference>
<dbReference type="Proteomes" id="UP001243420">
    <property type="component" value="Chromosome"/>
</dbReference>
<evidence type="ECO:0000313" key="9">
    <source>
        <dbReference type="Proteomes" id="UP001243420"/>
    </source>
</evidence>
<keyword evidence="5 6" id="KW-0472">Membrane</keyword>
<organism evidence="8 9">
    <name type="scientific">Jannaschia ovalis</name>
    <dbReference type="NCBI Taxonomy" id="3038773"/>
    <lineage>
        <taxon>Bacteria</taxon>
        <taxon>Pseudomonadati</taxon>
        <taxon>Pseudomonadota</taxon>
        <taxon>Alphaproteobacteria</taxon>
        <taxon>Rhodobacterales</taxon>
        <taxon>Roseobacteraceae</taxon>
        <taxon>Jannaschia</taxon>
    </lineage>
</organism>
<keyword evidence="4 8" id="KW-0808">Transferase</keyword>
<dbReference type="EMBL" id="CP122537">
    <property type="protein sequence ID" value="WGH78920.1"/>
    <property type="molecule type" value="Genomic_DNA"/>
</dbReference>
<dbReference type="GO" id="GO:0016757">
    <property type="term" value="F:glycosyltransferase activity"/>
    <property type="evidence" value="ECO:0007669"/>
    <property type="project" value="UniProtKB-KW"/>
</dbReference>
<dbReference type="InterPro" id="IPR029044">
    <property type="entry name" value="Nucleotide-diphossugar_trans"/>
</dbReference>
<name>A0ABY8LFN4_9RHOB</name>
<reference evidence="8 9" key="1">
    <citation type="submission" date="2023-04" db="EMBL/GenBank/DDBJ databases">
        <title>Jannaschia ovalis sp. nov., a marine bacterium isolated from sea tidal flat.</title>
        <authorList>
            <person name="Kwon D.Y."/>
            <person name="Kim J.-J."/>
        </authorList>
    </citation>
    <scope>NUCLEOTIDE SEQUENCE [LARGE SCALE GENOMIC DNA]</scope>
    <source>
        <strain evidence="8 9">GRR-S6-38</strain>
    </source>
</reference>
<accession>A0ABY8LFN4</accession>
<keyword evidence="6" id="KW-0812">Transmembrane</keyword>
<evidence type="ECO:0000259" key="7">
    <source>
        <dbReference type="Pfam" id="PF00535"/>
    </source>
</evidence>
<dbReference type="Pfam" id="PF00535">
    <property type="entry name" value="Glycos_transf_2"/>
    <property type="match status" value="1"/>
</dbReference>
<gene>
    <name evidence="8" type="ORF">P8627_01260</name>
</gene>
<dbReference type="Gene3D" id="3.90.550.10">
    <property type="entry name" value="Spore Coat Polysaccharide Biosynthesis Protein SpsA, Chain A"/>
    <property type="match status" value="1"/>
</dbReference>
<dbReference type="InterPro" id="IPR001173">
    <property type="entry name" value="Glyco_trans_2-like"/>
</dbReference>
<feature type="transmembrane region" description="Helical" evidence="6">
    <location>
        <begin position="265"/>
        <end position="283"/>
    </location>
</feature>
<keyword evidence="6" id="KW-1133">Transmembrane helix</keyword>
<evidence type="ECO:0000256" key="3">
    <source>
        <dbReference type="ARBA" id="ARBA00022676"/>
    </source>
</evidence>
<feature type="transmembrane region" description="Helical" evidence="6">
    <location>
        <begin position="289"/>
        <end position="307"/>
    </location>
</feature>
<comment type="subcellular location">
    <subcellularLocation>
        <location evidence="1">Cell membrane</location>
    </subcellularLocation>
</comment>